<dbReference type="Proteomes" id="UP001177003">
    <property type="component" value="Chromosome 2"/>
</dbReference>
<reference evidence="3" key="1">
    <citation type="submission" date="2023-04" db="EMBL/GenBank/DDBJ databases">
        <authorList>
            <person name="Vijverberg K."/>
            <person name="Xiong W."/>
            <person name="Schranz E."/>
        </authorList>
    </citation>
    <scope>NUCLEOTIDE SEQUENCE</scope>
</reference>
<dbReference type="Gene3D" id="3.40.50.1820">
    <property type="entry name" value="alpha/beta hydrolase"/>
    <property type="match status" value="1"/>
</dbReference>
<keyword evidence="2" id="KW-0732">Signal</keyword>
<dbReference type="EMBL" id="OX465078">
    <property type="protein sequence ID" value="CAI9272818.1"/>
    <property type="molecule type" value="Genomic_DNA"/>
</dbReference>
<evidence type="ECO:0000256" key="1">
    <source>
        <dbReference type="ARBA" id="ARBA00009431"/>
    </source>
</evidence>
<dbReference type="Pfam" id="PF00450">
    <property type="entry name" value="Peptidase_S10"/>
    <property type="match status" value="1"/>
</dbReference>
<dbReference type="AlphaFoldDB" id="A0AA36DV32"/>
<dbReference type="InterPro" id="IPR029058">
    <property type="entry name" value="AB_hydrolase_fold"/>
</dbReference>
<dbReference type="GO" id="GO:0019748">
    <property type="term" value="P:secondary metabolic process"/>
    <property type="evidence" value="ECO:0007669"/>
    <property type="project" value="TreeGrafter"/>
</dbReference>
<accession>A0AA36DV32</accession>
<dbReference type="PANTHER" id="PTHR11802">
    <property type="entry name" value="SERINE PROTEASE FAMILY S10 SERINE CARBOXYPEPTIDASE"/>
    <property type="match status" value="1"/>
</dbReference>
<dbReference type="GO" id="GO:0004185">
    <property type="term" value="F:serine-type carboxypeptidase activity"/>
    <property type="evidence" value="ECO:0007669"/>
    <property type="project" value="InterPro"/>
</dbReference>
<dbReference type="FunFam" id="3.40.50.12670:FF:000002">
    <property type="entry name" value="Carboxypeptidase"/>
    <property type="match status" value="1"/>
</dbReference>
<name>A0AA36DV32_LACSI</name>
<proteinExistence type="inferred from homology"/>
<sequence>MMYRFLTILLCLCTANLTSTKRIEYLPGFEGPLPFHLETGYVGVDVNEDVQLFYYFIHSESNPKDDPLLLWLTGGPGCSSISGLLLQIGPIEFRAVPYNGSLPTLIPRIYSWTKMTNIIFLDIPVGTGFSYAKSTRSVHSTDIQYFDHAYEFMRKWFKRNPEFTSNPFYVAGDSYSGIPIPVITQLISNGNDAGTKPYINLKGYILGNPITFPANNYQIRFANGMGLISDELYKSLLQSCHGEYQSGYIDPNNVECLRNLELYQECINGIEKEDVLEPYCSATVSPIKLPSQIRSKERRPLSASYCQYDPKDLVNYWVNDDDVKEALHIRKGSIGNWIRCNRDFLNFTITLYDVRPYHLNLSSKDYRSLIYSGDHDMQVPHQSTQAWIKDLDYNVTDQWRSWKHQGQIAGYTQSYSNRMTFATVKGAGHIATVYKTEECFMMLKRIWGLLWTFLASKINHDHF</sequence>
<organism evidence="3 4">
    <name type="scientific">Lactuca saligna</name>
    <name type="common">Willowleaf lettuce</name>
    <dbReference type="NCBI Taxonomy" id="75948"/>
    <lineage>
        <taxon>Eukaryota</taxon>
        <taxon>Viridiplantae</taxon>
        <taxon>Streptophyta</taxon>
        <taxon>Embryophyta</taxon>
        <taxon>Tracheophyta</taxon>
        <taxon>Spermatophyta</taxon>
        <taxon>Magnoliopsida</taxon>
        <taxon>eudicotyledons</taxon>
        <taxon>Gunneridae</taxon>
        <taxon>Pentapetalae</taxon>
        <taxon>asterids</taxon>
        <taxon>campanulids</taxon>
        <taxon>Asterales</taxon>
        <taxon>Asteraceae</taxon>
        <taxon>Cichorioideae</taxon>
        <taxon>Cichorieae</taxon>
        <taxon>Lactucinae</taxon>
        <taxon>Lactuca</taxon>
    </lineage>
</organism>
<gene>
    <name evidence="3" type="ORF">LSALG_LOCUS13004</name>
</gene>
<feature type="signal peptide" evidence="2">
    <location>
        <begin position="1"/>
        <end position="20"/>
    </location>
</feature>
<dbReference type="GO" id="GO:0006508">
    <property type="term" value="P:proteolysis"/>
    <property type="evidence" value="ECO:0007669"/>
    <property type="project" value="InterPro"/>
</dbReference>
<protein>
    <submittedName>
        <fullName evidence="3">Uncharacterized protein</fullName>
    </submittedName>
</protein>
<comment type="similarity">
    <text evidence="1">Belongs to the peptidase S10 family.</text>
</comment>
<dbReference type="SUPFAM" id="SSF53474">
    <property type="entry name" value="alpha/beta-Hydrolases"/>
    <property type="match status" value="1"/>
</dbReference>
<evidence type="ECO:0000313" key="3">
    <source>
        <dbReference type="EMBL" id="CAI9272818.1"/>
    </source>
</evidence>
<evidence type="ECO:0000313" key="4">
    <source>
        <dbReference type="Proteomes" id="UP001177003"/>
    </source>
</evidence>
<dbReference type="InterPro" id="IPR001563">
    <property type="entry name" value="Peptidase_S10"/>
</dbReference>
<evidence type="ECO:0000256" key="2">
    <source>
        <dbReference type="SAM" id="SignalP"/>
    </source>
</evidence>
<dbReference type="GO" id="GO:0016747">
    <property type="term" value="F:acyltransferase activity, transferring groups other than amino-acyl groups"/>
    <property type="evidence" value="ECO:0007669"/>
    <property type="project" value="TreeGrafter"/>
</dbReference>
<dbReference type="PANTHER" id="PTHR11802:SF29">
    <property type="entry name" value="SERINE CARBOXYPEPTIDASE-LIKE 19"/>
    <property type="match status" value="1"/>
</dbReference>
<feature type="chain" id="PRO_5041224070" evidence="2">
    <location>
        <begin position="21"/>
        <end position="463"/>
    </location>
</feature>
<keyword evidence="4" id="KW-1185">Reference proteome</keyword>
<dbReference type="FunFam" id="3.40.50.1820:FF:000072">
    <property type="entry name" value="Serine carboxypeptidase-like 19"/>
    <property type="match status" value="1"/>
</dbReference>
<dbReference type="PRINTS" id="PR00724">
    <property type="entry name" value="CRBOXYPTASEC"/>
</dbReference>